<protein>
    <submittedName>
        <fullName evidence="2">Uncharacterized protein</fullName>
    </submittedName>
</protein>
<name>A0A9P0NVV4_ACAOB</name>
<proteinExistence type="predicted"/>
<gene>
    <name evidence="2" type="ORF">ACAOBT_LOCUS1440</name>
</gene>
<dbReference type="AlphaFoldDB" id="A0A9P0NVV4"/>
<comment type="caution">
    <text evidence="2">The sequence shown here is derived from an EMBL/GenBank/DDBJ whole genome shotgun (WGS) entry which is preliminary data.</text>
</comment>
<dbReference type="Proteomes" id="UP001152888">
    <property type="component" value="Unassembled WGS sequence"/>
</dbReference>
<evidence type="ECO:0000313" key="2">
    <source>
        <dbReference type="EMBL" id="CAH1956179.1"/>
    </source>
</evidence>
<dbReference type="OrthoDB" id="5948335at2759"/>
<dbReference type="PANTHER" id="PTHR10656">
    <property type="entry name" value="CELL FATE DETERMINING PROTEIN MAB21-RELATED"/>
    <property type="match status" value="1"/>
</dbReference>
<sequence length="972" mass="110565">MFKKKLPGDAGMIGGVRKKGKSGKLEELVLPNAKLRFCPEQLQNLNFIFNKRLQKIKDACNDKSLALAKSVTERLVQRLLSSVGSLDPRFASKFLIRNDDEGNISSNTLDYIVRLDCLSTPSLYESDAMPRYSVIEGDTDCPAAYARLKLQAHTLKTWSDFVNGNGYLRRDKVQARLVELLALAASKEAPVSPLHVDESCCCGIPGKVVDSYTLYNILKIPPQKHVYYGPGGNVPRFPDPRDFRLAIVDEPEGVRMRVEFLSPALNACSVEVRVLVAIGLDAWPSTTDFPFRVPLGHADCLLYHQAAETGMYLVGYGVQSSAWQIRLPAAEYVIMNHYGPNSTVRTVLNILYGTVDDLDQARKTKRQQVSYKILNKYIFRTLLLEELEEASKTPVLDMIKWSPMYLSTHILDLLDKIIPKLQSERQNNYFFHKSNLLVNPGHLSDDDFTAEAHNVKVVLVRLFDESLMSSKMNEEFQNMILAQESEMTLLHKWKDLIEGLLPPPGTRGRRFCFAGSKNRQEVAHTQYTHRQLEYIGLLLKKMLSVKQNILHTDHTCFDQTINLETSDQDQPLDDIIFILVDILDQARDQYLSSQTNPNILKNKLKINNNYCSSTAKLVDLMRKDKELMNLNLEDDMVLVKTILKWLYKAMDYNKRYLGPLLRPYLSNLFAASHAISWHIDSIKKRASSDEIEALGTFSELVNSAKITPAQGLIDAVNKDWNWAKSMLTMVEKSTLRVVFIEERGKVYRHILSLPSYQKKEIQTGSKTLDLSVAKSEARTQNTLPNCYFNSILTGKNDKHLEDGIPQHDHLKLASPMTLLLRKRHRRGEHRGGGDIFKALASMQKLSMFQEVTSTLPPADRMELTELIQNVQNSRPRRLNAKRWSGTLPQSKNYSRLSQNGTEPPQRYIPKEESAGIKICDQKEAKQKYQSRSTASLIGTCRAARIREDSSVFYLQDSFKIKSLLNKSDSFKY</sequence>
<dbReference type="EMBL" id="CAKOFQ010006664">
    <property type="protein sequence ID" value="CAH1956179.1"/>
    <property type="molecule type" value="Genomic_DNA"/>
</dbReference>
<dbReference type="PANTHER" id="PTHR10656:SF70">
    <property type="entry name" value="PROTEIN MAB-21-RELATED"/>
    <property type="match status" value="1"/>
</dbReference>
<feature type="compositionally biased region" description="Polar residues" evidence="1">
    <location>
        <begin position="888"/>
        <end position="902"/>
    </location>
</feature>
<organism evidence="2 3">
    <name type="scientific">Acanthoscelides obtectus</name>
    <name type="common">Bean weevil</name>
    <name type="synonym">Bruchus obtectus</name>
    <dbReference type="NCBI Taxonomy" id="200917"/>
    <lineage>
        <taxon>Eukaryota</taxon>
        <taxon>Metazoa</taxon>
        <taxon>Ecdysozoa</taxon>
        <taxon>Arthropoda</taxon>
        <taxon>Hexapoda</taxon>
        <taxon>Insecta</taxon>
        <taxon>Pterygota</taxon>
        <taxon>Neoptera</taxon>
        <taxon>Endopterygota</taxon>
        <taxon>Coleoptera</taxon>
        <taxon>Polyphaga</taxon>
        <taxon>Cucujiformia</taxon>
        <taxon>Chrysomeloidea</taxon>
        <taxon>Chrysomelidae</taxon>
        <taxon>Bruchinae</taxon>
        <taxon>Bruchini</taxon>
        <taxon>Acanthoscelides</taxon>
    </lineage>
</organism>
<feature type="region of interest" description="Disordered" evidence="1">
    <location>
        <begin position="888"/>
        <end position="907"/>
    </location>
</feature>
<dbReference type="Gene3D" id="1.10.1410.40">
    <property type="match status" value="1"/>
</dbReference>
<reference evidence="2" key="1">
    <citation type="submission" date="2022-03" db="EMBL/GenBank/DDBJ databases">
        <authorList>
            <person name="Sayadi A."/>
        </authorList>
    </citation>
    <scope>NUCLEOTIDE SEQUENCE</scope>
</reference>
<keyword evidence="3" id="KW-1185">Reference proteome</keyword>
<evidence type="ECO:0000256" key="1">
    <source>
        <dbReference type="SAM" id="MobiDB-lite"/>
    </source>
</evidence>
<accession>A0A9P0NVV4</accession>
<evidence type="ECO:0000313" key="3">
    <source>
        <dbReference type="Proteomes" id="UP001152888"/>
    </source>
</evidence>